<evidence type="ECO:0000256" key="4">
    <source>
        <dbReference type="ARBA" id="ARBA00022448"/>
    </source>
</evidence>
<evidence type="ECO:0000256" key="6">
    <source>
        <dbReference type="ARBA" id="ARBA00022737"/>
    </source>
</evidence>
<accession>A0ABR3GBI6</accession>
<evidence type="ECO:0000256" key="8">
    <source>
        <dbReference type="ARBA" id="ARBA00023128"/>
    </source>
</evidence>
<comment type="similarity">
    <text evidence="3">Belongs to the complex I NDUFA8 subunit family.</text>
</comment>
<comment type="subcellular location">
    <subcellularLocation>
        <location evidence="2">Mitochondrion</location>
    </subcellularLocation>
</comment>
<evidence type="ECO:0000256" key="7">
    <source>
        <dbReference type="ARBA" id="ARBA00022982"/>
    </source>
</evidence>
<feature type="region of interest" description="Disordered" evidence="10">
    <location>
        <begin position="1"/>
        <end position="21"/>
    </location>
</feature>
<evidence type="ECO:0000256" key="9">
    <source>
        <dbReference type="ARBA" id="ARBA00023157"/>
    </source>
</evidence>
<evidence type="ECO:0000256" key="5">
    <source>
        <dbReference type="ARBA" id="ARBA00022660"/>
    </source>
</evidence>
<keyword evidence="4" id="KW-0813">Transport</keyword>
<comment type="caution">
    <text evidence="11">The sequence shown here is derived from an EMBL/GenBank/DDBJ whole genome shotgun (WGS) entry which is preliminary data.</text>
</comment>
<keyword evidence="8" id="KW-0496">Mitochondrion</keyword>
<organism evidence="11 12">
    <name type="scientific">Discina gigas</name>
    <dbReference type="NCBI Taxonomy" id="1032678"/>
    <lineage>
        <taxon>Eukaryota</taxon>
        <taxon>Fungi</taxon>
        <taxon>Dikarya</taxon>
        <taxon>Ascomycota</taxon>
        <taxon>Pezizomycotina</taxon>
        <taxon>Pezizomycetes</taxon>
        <taxon>Pezizales</taxon>
        <taxon>Discinaceae</taxon>
        <taxon>Discina</taxon>
    </lineage>
</organism>
<evidence type="ECO:0000256" key="2">
    <source>
        <dbReference type="ARBA" id="ARBA00004173"/>
    </source>
</evidence>
<dbReference type="InterPro" id="IPR016680">
    <property type="entry name" value="NDUFA8"/>
</dbReference>
<evidence type="ECO:0000256" key="3">
    <source>
        <dbReference type="ARBA" id="ARBA00010705"/>
    </source>
</evidence>
<dbReference type="Proteomes" id="UP001447188">
    <property type="component" value="Unassembled WGS sequence"/>
</dbReference>
<evidence type="ECO:0000313" key="12">
    <source>
        <dbReference type="Proteomes" id="UP001447188"/>
    </source>
</evidence>
<evidence type="ECO:0000256" key="1">
    <source>
        <dbReference type="ARBA" id="ARBA00003195"/>
    </source>
</evidence>
<keyword evidence="7" id="KW-0249">Electron transport</keyword>
<reference evidence="11 12" key="1">
    <citation type="submission" date="2024-02" db="EMBL/GenBank/DDBJ databases">
        <title>Discinaceae phylogenomics.</title>
        <authorList>
            <person name="Dirks A.C."/>
            <person name="James T.Y."/>
        </authorList>
    </citation>
    <scope>NUCLEOTIDE SEQUENCE [LARGE SCALE GENOMIC DNA]</scope>
    <source>
        <strain evidence="11 12">ACD0624</strain>
    </source>
</reference>
<feature type="compositionally biased region" description="Polar residues" evidence="10">
    <location>
        <begin position="1"/>
        <end position="11"/>
    </location>
</feature>
<proteinExistence type="inferred from homology"/>
<evidence type="ECO:0000256" key="10">
    <source>
        <dbReference type="SAM" id="MobiDB-lite"/>
    </source>
</evidence>
<keyword evidence="12" id="KW-1185">Reference proteome</keyword>
<name>A0ABR3GBI6_9PEZI</name>
<dbReference type="PANTHER" id="PTHR13344:SF0">
    <property type="entry name" value="NADH DEHYDROGENASE [UBIQUINONE] 1 ALPHA SUBCOMPLEX SUBUNIT 8"/>
    <property type="match status" value="1"/>
</dbReference>
<sequence length="84" mass="9306">MSTSQRTQINQHGLIDKTPLPDSIPRVDEVGATSAPLFSAAYFIGARCKDYNEDYMLCKHEARGKGEVECLREGRKVTRCASSV</sequence>
<evidence type="ECO:0000313" key="11">
    <source>
        <dbReference type="EMBL" id="KAL0633332.1"/>
    </source>
</evidence>
<keyword evidence="5" id="KW-0679">Respiratory chain</keyword>
<dbReference type="EMBL" id="JBBBZM010000129">
    <property type="protein sequence ID" value="KAL0633332.1"/>
    <property type="molecule type" value="Genomic_DNA"/>
</dbReference>
<keyword evidence="6" id="KW-0677">Repeat</keyword>
<protein>
    <submittedName>
        <fullName evidence="11">Ndufa8, NADH-ubiquinone oxidoreductase complex I 19kd subunit</fullName>
    </submittedName>
</protein>
<keyword evidence="9" id="KW-1015">Disulfide bond</keyword>
<gene>
    <name evidence="11" type="primary">NdufA8</name>
    <name evidence="11" type="ORF">Q9L58_007768</name>
</gene>
<dbReference type="PROSITE" id="PS51808">
    <property type="entry name" value="CHCH"/>
    <property type="match status" value="1"/>
</dbReference>
<comment type="function">
    <text evidence="1">Accessory subunit of the mitochondrial membrane respiratory chain NADH dehydrogenase (Complex I), that is believed not to be involved in catalysis. Complex I functions in the transfer of electrons from NADH to the respiratory chain. The immediate electron acceptor for the enzyme is believed to be ubiquinone.</text>
</comment>
<dbReference type="PANTHER" id="PTHR13344">
    <property type="entry name" value="NADH-UBIQUINONE OXIDOREDUCTASE"/>
    <property type="match status" value="1"/>
</dbReference>